<dbReference type="Pfam" id="PF00226">
    <property type="entry name" value="DnaJ"/>
    <property type="match status" value="1"/>
</dbReference>
<dbReference type="CDD" id="cd10747">
    <property type="entry name" value="DnaJ_C"/>
    <property type="match status" value="1"/>
</dbReference>
<dbReference type="OrthoDB" id="9779889at2"/>
<evidence type="ECO:0000313" key="4">
    <source>
        <dbReference type="EMBL" id="RJF84059.1"/>
    </source>
</evidence>
<proteinExistence type="predicted"/>
<dbReference type="GO" id="GO:0042026">
    <property type="term" value="P:protein refolding"/>
    <property type="evidence" value="ECO:0007669"/>
    <property type="project" value="TreeGrafter"/>
</dbReference>
<dbReference type="InterPro" id="IPR008971">
    <property type="entry name" value="HSP40/DnaJ_pept-bd"/>
</dbReference>
<feature type="compositionally biased region" description="Basic and acidic residues" evidence="2">
    <location>
        <begin position="59"/>
        <end position="69"/>
    </location>
</feature>
<dbReference type="SUPFAM" id="SSF49493">
    <property type="entry name" value="HSP40/DnaJ peptide-binding domain"/>
    <property type="match status" value="2"/>
</dbReference>
<dbReference type="SMART" id="SM00271">
    <property type="entry name" value="DnaJ"/>
    <property type="match status" value="1"/>
</dbReference>
<evidence type="ECO:0000256" key="1">
    <source>
        <dbReference type="ARBA" id="ARBA00023186"/>
    </source>
</evidence>
<evidence type="ECO:0000259" key="3">
    <source>
        <dbReference type="PROSITE" id="PS50076"/>
    </source>
</evidence>
<dbReference type="GO" id="GO:0051082">
    <property type="term" value="F:unfolded protein binding"/>
    <property type="evidence" value="ECO:0007669"/>
    <property type="project" value="InterPro"/>
</dbReference>
<keyword evidence="5" id="KW-1185">Reference proteome</keyword>
<evidence type="ECO:0000256" key="2">
    <source>
        <dbReference type="SAM" id="MobiDB-lite"/>
    </source>
</evidence>
<feature type="compositionally biased region" description="Basic and acidic residues" evidence="2">
    <location>
        <begin position="76"/>
        <end position="90"/>
    </location>
</feature>
<name>A0A418W251_9PROT</name>
<dbReference type="InterPro" id="IPR001623">
    <property type="entry name" value="DnaJ_domain"/>
</dbReference>
<dbReference type="RefSeq" id="WP_119829699.1">
    <property type="nucleotide sequence ID" value="NZ_QYUL01000001.1"/>
</dbReference>
<gene>
    <name evidence="4" type="ORF">D3877_05470</name>
</gene>
<dbReference type="AlphaFoldDB" id="A0A418W251"/>
<feature type="domain" description="J" evidence="3">
    <location>
        <begin position="3"/>
        <end position="68"/>
    </location>
</feature>
<dbReference type="Gene3D" id="2.60.260.20">
    <property type="entry name" value="Urease metallochaperone UreE, N-terminal domain"/>
    <property type="match status" value="2"/>
</dbReference>
<feature type="region of interest" description="Disordered" evidence="2">
    <location>
        <begin position="241"/>
        <end position="261"/>
    </location>
</feature>
<dbReference type="Proteomes" id="UP000283458">
    <property type="component" value="Unassembled WGS sequence"/>
</dbReference>
<feature type="region of interest" description="Disordered" evidence="2">
    <location>
        <begin position="59"/>
        <end position="100"/>
    </location>
</feature>
<protein>
    <submittedName>
        <fullName evidence="4">J domain-containing protein</fullName>
    </submittedName>
</protein>
<accession>A0A418W251</accession>
<reference evidence="4 5" key="1">
    <citation type="submission" date="2018-09" db="EMBL/GenBank/DDBJ databases">
        <authorList>
            <person name="Zhu H."/>
        </authorList>
    </citation>
    <scope>NUCLEOTIDE SEQUENCE [LARGE SCALE GENOMIC DNA]</scope>
    <source>
        <strain evidence="4 5">K2W22B-5</strain>
    </source>
</reference>
<dbReference type="PANTHER" id="PTHR43096">
    <property type="entry name" value="DNAJ HOMOLOG 1, MITOCHONDRIAL-RELATED"/>
    <property type="match status" value="1"/>
</dbReference>
<sequence length="323" mass="34499">MEDPYVILGVARDASQDDIRRAYLALAKAHHPDLNPGDAKAEERFKAVAAANGLLSDAEKRGRFDRGEIDPSGQERPTRPSYRDHAETARGRRYSHAGDPAGFDDGEGMGGGWSAEDFSGLFGSIFNTDRQKAGRSGQRRGRDERYALEIAFLEAVNGATRRLTLPDGRTLDVRIAPGTDDGAVLRLRGQGGEGRDGGGAGDALIAVTVAPHPFFTRDGQTIRLDVPVTLREAALGASISVPTPGGPVRMRVPPHSDNGAEFRLRGRGVPATGGDGAEGVAGDLFATLRLTLGTEPDAALDAFLRDWTPERPANPRRMMEEPA</sequence>
<dbReference type="InterPro" id="IPR002939">
    <property type="entry name" value="DnaJ_C"/>
</dbReference>
<dbReference type="PRINTS" id="PR00625">
    <property type="entry name" value="JDOMAIN"/>
</dbReference>
<dbReference type="InterPro" id="IPR036869">
    <property type="entry name" value="J_dom_sf"/>
</dbReference>
<dbReference type="CDD" id="cd06257">
    <property type="entry name" value="DnaJ"/>
    <property type="match status" value="1"/>
</dbReference>
<keyword evidence="1" id="KW-0143">Chaperone</keyword>
<dbReference type="EMBL" id="QYUL01000001">
    <property type="protein sequence ID" value="RJF84059.1"/>
    <property type="molecule type" value="Genomic_DNA"/>
</dbReference>
<dbReference type="PANTHER" id="PTHR43096:SF52">
    <property type="entry name" value="DNAJ HOMOLOG 1, MITOCHONDRIAL-RELATED"/>
    <property type="match status" value="1"/>
</dbReference>
<dbReference type="Pfam" id="PF01556">
    <property type="entry name" value="DnaJ_C"/>
    <property type="match status" value="1"/>
</dbReference>
<comment type="caution">
    <text evidence="4">The sequence shown here is derived from an EMBL/GenBank/DDBJ whole genome shotgun (WGS) entry which is preliminary data.</text>
</comment>
<dbReference type="SUPFAM" id="SSF46565">
    <property type="entry name" value="Chaperone J-domain"/>
    <property type="match status" value="1"/>
</dbReference>
<evidence type="ECO:0000313" key="5">
    <source>
        <dbReference type="Proteomes" id="UP000283458"/>
    </source>
</evidence>
<organism evidence="4 5">
    <name type="scientific">Azospirillum cavernae</name>
    <dbReference type="NCBI Taxonomy" id="2320860"/>
    <lineage>
        <taxon>Bacteria</taxon>
        <taxon>Pseudomonadati</taxon>
        <taxon>Pseudomonadota</taxon>
        <taxon>Alphaproteobacteria</taxon>
        <taxon>Rhodospirillales</taxon>
        <taxon>Azospirillaceae</taxon>
        <taxon>Azospirillum</taxon>
    </lineage>
</organism>
<dbReference type="Gene3D" id="1.10.287.110">
    <property type="entry name" value="DnaJ domain"/>
    <property type="match status" value="1"/>
</dbReference>
<dbReference type="GO" id="GO:0005737">
    <property type="term" value="C:cytoplasm"/>
    <property type="evidence" value="ECO:0007669"/>
    <property type="project" value="TreeGrafter"/>
</dbReference>
<dbReference type="PROSITE" id="PS50076">
    <property type="entry name" value="DNAJ_2"/>
    <property type="match status" value="1"/>
</dbReference>